<reference evidence="2 3" key="1">
    <citation type="submission" date="2020-03" db="EMBL/GenBank/DDBJ databases">
        <title>Draft Genome Sequence of Cudoniella acicularis.</title>
        <authorList>
            <person name="Buettner E."/>
            <person name="Kellner H."/>
        </authorList>
    </citation>
    <scope>NUCLEOTIDE SEQUENCE [LARGE SCALE GENOMIC DNA]</scope>
    <source>
        <strain evidence="2 3">DSM 108380</strain>
    </source>
</reference>
<dbReference type="GO" id="GO:0016705">
    <property type="term" value="F:oxidoreductase activity, acting on paired donors, with incorporation or reduction of molecular oxygen"/>
    <property type="evidence" value="ECO:0007669"/>
    <property type="project" value="InterPro"/>
</dbReference>
<dbReference type="EMBL" id="JAAMPI010000093">
    <property type="protein sequence ID" value="KAF4635896.1"/>
    <property type="molecule type" value="Genomic_DNA"/>
</dbReference>
<gene>
    <name evidence="2" type="ORF">G7Y89_g2193</name>
</gene>
<dbReference type="SUPFAM" id="SSF48264">
    <property type="entry name" value="Cytochrome P450"/>
    <property type="match status" value="1"/>
</dbReference>
<dbReference type="Pfam" id="PF06985">
    <property type="entry name" value="HET"/>
    <property type="match status" value="2"/>
</dbReference>
<feature type="domain" description="Heterokaryon incompatibility" evidence="1">
    <location>
        <begin position="577"/>
        <end position="662"/>
    </location>
</feature>
<organism evidence="2 3">
    <name type="scientific">Cudoniella acicularis</name>
    <dbReference type="NCBI Taxonomy" id="354080"/>
    <lineage>
        <taxon>Eukaryota</taxon>
        <taxon>Fungi</taxon>
        <taxon>Dikarya</taxon>
        <taxon>Ascomycota</taxon>
        <taxon>Pezizomycotina</taxon>
        <taxon>Leotiomycetes</taxon>
        <taxon>Helotiales</taxon>
        <taxon>Tricladiaceae</taxon>
        <taxon>Cudoniella</taxon>
    </lineage>
</organism>
<comment type="caution">
    <text evidence="2">The sequence shown here is derived from an EMBL/GenBank/DDBJ whole genome shotgun (WGS) entry which is preliminary data.</text>
</comment>
<dbReference type="OrthoDB" id="674604at2759"/>
<dbReference type="AlphaFoldDB" id="A0A8H4RUX1"/>
<proteinExistence type="predicted"/>
<dbReference type="PANTHER" id="PTHR10622">
    <property type="entry name" value="HET DOMAIN-CONTAINING PROTEIN"/>
    <property type="match status" value="1"/>
</dbReference>
<keyword evidence="3" id="KW-1185">Reference proteome</keyword>
<evidence type="ECO:0000313" key="3">
    <source>
        <dbReference type="Proteomes" id="UP000566819"/>
    </source>
</evidence>
<dbReference type="GO" id="GO:0005506">
    <property type="term" value="F:iron ion binding"/>
    <property type="evidence" value="ECO:0007669"/>
    <property type="project" value="InterPro"/>
</dbReference>
<dbReference type="GO" id="GO:0004497">
    <property type="term" value="F:monooxygenase activity"/>
    <property type="evidence" value="ECO:0007669"/>
    <property type="project" value="InterPro"/>
</dbReference>
<dbReference type="GO" id="GO:0020037">
    <property type="term" value="F:heme binding"/>
    <property type="evidence" value="ECO:0007669"/>
    <property type="project" value="InterPro"/>
</dbReference>
<dbReference type="InterPro" id="IPR036396">
    <property type="entry name" value="Cyt_P450_sf"/>
</dbReference>
<feature type="domain" description="Heterokaryon incompatibility" evidence="1">
    <location>
        <begin position="283"/>
        <end position="385"/>
    </location>
</feature>
<dbReference type="Gene3D" id="1.10.630.10">
    <property type="entry name" value="Cytochrome P450"/>
    <property type="match status" value="1"/>
</dbReference>
<sequence>MEIRFFPFSEFVINTVGLFEYSNVNLLLLSIHVCEASDEDIFPDTWAFRPERWMGKDGMERRKYQMAFNKGGQSYIGINLAYVEMFLAVKAMVGWEMALFGTDEGDVRFRFDFHTAFPRKRSKRTIADIVGSYKRVPQLFSRLDLLTGVEVSTKESVMTSLELFKYEALDSQKQELRLLQILPQTEDVSTIQCRLKTVRLSDNTPFVALSYKWGWAEDPCNILIDRRSLPIRQNLWHALNTIRSGEVLVPIIPQQDSTDSNIEIQWVRADGESNHGGNPQLRSTEYFWIDAICIDQNNDQERNYQVNMMSDIFSAANRVLLWLGHESESSNFSIDCIIDACFNPSPINFDPQPNPPSLRPRQENPSAVRTLCNRGYWRRVWIIQELLLAREIIILCDTRLLHWEWLDTASSKLQFPSSANFILNKRAEVLLLRQTAGNTYTRPHFSLTDLMRMVRDFKCTDIRDRVFGMLGLVTKPFEGSLIEADYELSREELFFKTLEYVKEADSEPKDNGQYESFISNLESALRVHMKREWETRDDYERIIFWLVEIGTSENMWLLHTQSLKPSAFFDEESTPHYAILSHVWGKGEISWQDIQGSHKKLQNLAGFIKIKNCCTQAASDGFEYVWIDTCCIDKTNSAELSEAINSMFRWYRNATECYAYLVDVEFHDKFTMSRWFTRGWTLQELIAPFSVVFFGQNWNEIGTKSSLREDIALVTGIPIPVLLNKEVGICVAKIMSWAGKRQTTRVEDMAYCLLGLFDVHMPMIYGEGQKAFIRLQNEILKTSDDHSIFAWTGPGEFDGPLAPSPNAFAECSNMKIKYELNANQYHEYSMTNKGLRIQLCLEAVTDRSVGLGLLRQINLFVAWLNCETENGRVGIFLRKCNPGQFYRHGYSLIAKGVSAGSVHPNNEKGVYFLHLMGDEALVLVYEKTGIRFAFTFGFCDRRIYSDIELCIGDYEEPRDVMTDNPLAESIGCVTYVPPSKLATITEVCMDRIQKNLPDGSTVRSSIRKVIVEGKKCYEVTISIVDPPRSNMDGLPLTRQ</sequence>
<name>A0A8H4RUX1_9HELO</name>
<protein>
    <recommendedName>
        <fullName evidence="1">Heterokaryon incompatibility domain-containing protein</fullName>
    </recommendedName>
</protein>
<dbReference type="PANTHER" id="PTHR10622:SF10">
    <property type="entry name" value="HET DOMAIN-CONTAINING PROTEIN"/>
    <property type="match status" value="1"/>
</dbReference>
<dbReference type="InterPro" id="IPR010730">
    <property type="entry name" value="HET"/>
</dbReference>
<dbReference type="Proteomes" id="UP000566819">
    <property type="component" value="Unassembled WGS sequence"/>
</dbReference>
<evidence type="ECO:0000259" key="1">
    <source>
        <dbReference type="Pfam" id="PF06985"/>
    </source>
</evidence>
<evidence type="ECO:0000313" key="2">
    <source>
        <dbReference type="EMBL" id="KAF4635896.1"/>
    </source>
</evidence>
<accession>A0A8H4RUX1</accession>